<keyword evidence="5 15" id="KW-0479">Metal-binding</keyword>
<dbReference type="GO" id="GO:0006281">
    <property type="term" value="P:DNA repair"/>
    <property type="evidence" value="ECO:0007669"/>
    <property type="project" value="UniProtKB-UniRule"/>
</dbReference>
<feature type="binding site" evidence="15">
    <location>
        <position position="380"/>
    </location>
    <ligand>
        <name>ATP</name>
        <dbReference type="ChEBI" id="CHEBI:30616"/>
    </ligand>
</feature>
<feature type="binding site" evidence="15">
    <location>
        <position position="374"/>
    </location>
    <ligand>
        <name>ATP</name>
        <dbReference type="ChEBI" id="CHEBI:30616"/>
    </ligand>
</feature>
<dbReference type="NCBIfam" id="TIGR00574">
    <property type="entry name" value="dnl1"/>
    <property type="match status" value="1"/>
</dbReference>
<evidence type="ECO:0000256" key="16">
    <source>
        <dbReference type="RuleBase" id="RU000617"/>
    </source>
</evidence>
<feature type="binding site" evidence="15">
    <location>
        <position position="262"/>
    </location>
    <ligand>
        <name>ATP</name>
        <dbReference type="ChEBI" id="CHEBI:30616"/>
    </ligand>
</feature>
<evidence type="ECO:0000256" key="13">
    <source>
        <dbReference type="ARBA" id="ARBA00034003"/>
    </source>
</evidence>
<dbReference type="InterPro" id="IPR050191">
    <property type="entry name" value="ATP-dep_DNA_ligase"/>
</dbReference>
<dbReference type="EC" id="6.5.1.1" evidence="15"/>
<comment type="cofactor">
    <cofactor evidence="1 15">
        <name>Mg(2+)</name>
        <dbReference type="ChEBI" id="CHEBI:18420"/>
    </cofactor>
</comment>
<dbReference type="GO" id="GO:0071897">
    <property type="term" value="P:DNA biosynthetic process"/>
    <property type="evidence" value="ECO:0007669"/>
    <property type="project" value="InterPro"/>
</dbReference>
<dbReference type="FunFam" id="2.40.50.140:FF:000163">
    <property type="entry name" value="Probable DNA ligase"/>
    <property type="match status" value="1"/>
</dbReference>
<dbReference type="PANTHER" id="PTHR45674">
    <property type="entry name" value="DNA LIGASE 1/3 FAMILY MEMBER"/>
    <property type="match status" value="1"/>
</dbReference>
<dbReference type="AlphaFoldDB" id="A0A1X1VCK2"/>
<keyword evidence="6 15" id="KW-0547">Nucleotide-binding</keyword>
<dbReference type="Gene3D" id="2.40.50.140">
    <property type="entry name" value="Nucleic acid-binding proteins"/>
    <property type="match status" value="1"/>
</dbReference>
<gene>
    <name evidence="19" type="primary">ligB</name>
    <name evidence="15" type="synonym">lig</name>
    <name evidence="19" type="ORF">AWC07_10020</name>
</gene>
<dbReference type="InterPro" id="IPR022865">
    <property type="entry name" value="DNA_ligae_ATP-dep_bac/arc"/>
</dbReference>
<dbReference type="Pfam" id="PF01068">
    <property type="entry name" value="DNA_ligase_A_M"/>
    <property type="match status" value="1"/>
</dbReference>
<dbReference type="SUPFAM" id="SSF50249">
    <property type="entry name" value="Nucleic acid-binding proteins"/>
    <property type="match status" value="1"/>
</dbReference>
<dbReference type="FunFam" id="3.30.470.30:FF:000012">
    <property type="entry name" value="Probable DNA ligase"/>
    <property type="match status" value="1"/>
</dbReference>
<evidence type="ECO:0000256" key="10">
    <source>
        <dbReference type="ARBA" id="ARBA00023172"/>
    </source>
</evidence>
<feature type="active site" description="N6-AMP-lysine intermediate" evidence="15">
    <location>
        <position position="213"/>
    </location>
</feature>
<dbReference type="InterPro" id="IPR016059">
    <property type="entry name" value="DNA_ligase_ATP-dep_CS"/>
</dbReference>
<dbReference type="Pfam" id="PF04679">
    <property type="entry name" value="DNA_ligase_A_C"/>
    <property type="match status" value="1"/>
</dbReference>
<dbReference type="InterPro" id="IPR012340">
    <property type="entry name" value="NA-bd_OB-fold"/>
</dbReference>
<evidence type="ECO:0000256" key="3">
    <source>
        <dbReference type="ARBA" id="ARBA00022618"/>
    </source>
</evidence>
<keyword evidence="4 15" id="KW-0235">DNA replication</keyword>
<organism evidence="19 20">
    <name type="scientific">Mycobacterium gastri</name>
    <dbReference type="NCBI Taxonomy" id="1777"/>
    <lineage>
        <taxon>Bacteria</taxon>
        <taxon>Bacillati</taxon>
        <taxon>Actinomycetota</taxon>
        <taxon>Actinomycetes</taxon>
        <taxon>Mycobacteriales</taxon>
        <taxon>Mycobacteriaceae</taxon>
        <taxon>Mycobacterium</taxon>
    </lineage>
</organism>
<name>A0A1X1VCK2_MYCGS</name>
<comment type="function">
    <text evidence="14 15">DNA ligase that seals nicks in double-stranded DNA during DNA replication, DNA recombination and DNA repair.</text>
</comment>
<dbReference type="InterPro" id="IPR012308">
    <property type="entry name" value="DNA_ligase_ATP-dep_N"/>
</dbReference>
<dbReference type="RefSeq" id="WP_036420287.1">
    <property type="nucleotide sequence ID" value="NZ_LQOX01000115.1"/>
</dbReference>
<dbReference type="InterPro" id="IPR012310">
    <property type="entry name" value="DNA_ligase_ATP-dep_cent"/>
</dbReference>
<evidence type="ECO:0000313" key="20">
    <source>
        <dbReference type="Proteomes" id="UP000193738"/>
    </source>
</evidence>
<keyword evidence="8 15" id="KW-0067">ATP-binding</keyword>
<dbReference type="CDD" id="cd07972">
    <property type="entry name" value="OBF_DNA_ligase_Arch_LigB"/>
    <property type="match status" value="1"/>
</dbReference>
<dbReference type="GO" id="GO:0005524">
    <property type="term" value="F:ATP binding"/>
    <property type="evidence" value="ECO:0007669"/>
    <property type="project" value="UniProtKB-UniRule"/>
</dbReference>
<dbReference type="EMBL" id="LQOX01000115">
    <property type="protein sequence ID" value="ORV66793.1"/>
    <property type="molecule type" value="Genomic_DNA"/>
</dbReference>
<dbReference type="PROSITE" id="PS00333">
    <property type="entry name" value="DNA_LIGASE_A2"/>
    <property type="match status" value="1"/>
</dbReference>
<accession>A0A1X1VCK2</accession>
<protein>
    <recommendedName>
        <fullName evidence="15">Probable DNA ligase</fullName>
        <ecNumber evidence="15">6.5.1.1</ecNumber>
    </recommendedName>
    <alternativeName>
        <fullName evidence="15">Polydeoxyribonucleotide synthase [ATP]</fullName>
    </alternativeName>
</protein>
<dbReference type="GO" id="GO:0006260">
    <property type="term" value="P:DNA replication"/>
    <property type="evidence" value="ECO:0007669"/>
    <property type="project" value="UniProtKB-UniRule"/>
</dbReference>
<dbReference type="SUPFAM" id="SSF56091">
    <property type="entry name" value="DNA ligase/mRNA capping enzyme, catalytic domain"/>
    <property type="match status" value="1"/>
</dbReference>
<feature type="binding site" evidence="15">
    <location>
        <position position="218"/>
    </location>
    <ligand>
        <name>ATP</name>
        <dbReference type="ChEBI" id="CHEBI:30616"/>
    </ligand>
</feature>
<evidence type="ECO:0000256" key="14">
    <source>
        <dbReference type="ARBA" id="ARBA00054532"/>
    </source>
</evidence>
<feature type="binding site" evidence="15">
    <location>
        <position position="211"/>
    </location>
    <ligand>
        <name>ATP</name>
        <dbReference type="ChEBI" id="CHEBI:30616"/>
    </ligand>
</feature>
<dbReference type="GO" id="GO:0003677">
    <property type="term" value="F:DNA binding"/>
    <property type="evidence" value="ECO:0007669"/>
    <property type="project" value="InterPro"/>
</dbReference>
<comment type="similarity">
    <text evidence="15 17">Belongs to the ATP-dependent DNA ligase family.</text>
</comment>
<keyword evidence="20" id="KW-1185">Reference proteome</keyword>
<proteinExistence type="inferred from homology"/>
<keyword evidence="9 15" id="KW-0460">Magnesium</keyword>
<dbReference type="PROSITE" id="PS00697">
    <property type="entry name" value="DNA_LIGASE_A1"/>
    <property type="match status" value="1"/>
</dbReference>
<dbReference type="GO" id="GO:0051301">
    <property type="term" value="P:cell division"/>
    <property type="evidence" value="ECO:0007669"/>
    <property type="project" value="UniProtKB-KW"/>
</dbReference>
<dbReference type="Proteomes" id="UP000193738">
    <property type="component" value="Unassembled WGS sequence"/>
</dbReference>
<keyword evidence="11 15" id="KW-0234">DNA repair</keyword>
<dbReference type="InterPro" id="IPR012309">
    <property type="entry name" value="DNA_ligase_ATP-dep_C"/>
</dbReference>
<evidence type="ECO:0000259" key="18">
    <source>
        <dbReference type="PROSITE" id="PS50160"/>
    </source>
</evidence>
<evidence type="ECO:0000313" key="19">
    <source>
        <dbReference type="EMBL" id="ORV66793.1"/>
    </source>
</evidence>
<dbReference type="Gene3D" id="3.30.470.30">
    <property type="entry name" value="DNA ligase/mRNA capping enzyme"/>
    <property type="match status" value="1"/>
</dbReference>
<keyword evidence="2 15" id="KW-0436">Ligase</keyword>
<dbReference type="HAMAP" id="MF_00407">
    <property type="entry name" value="DNA_ligase"/>
    <property type="match status" value="1"/>
</dbReference>
<sequence>MLLLDVATTSLDVGATSSRLSKVERIADLLHRAAPDPELVAVLVAWLSGELPQRRIGVGWASLRSLPPPAGHATLTVAGVDAAFSEIGATSGSGSQARRAQLVFELFSAATESEQTLLLRLLSGELRQGALTGIMTDAVAKAAAIPTGVVQRAAMLGGDLPAVAAAGLTGGAAALDAFTLRVGRPVGPMLAQTATGVTDALERHDGTTIFEAKLDGARVQIHRAGDDVTVYTRSLDDVTARLPEVVEATLALPVRELVADGEAIALRPDHRPHRFQVTASRFGRSVDVAAALATQPLSVFFFDILHRDGDDLLDAPTTERLAVLDAVVPARHRVDRLITSDAAAAAAFLDATLAAGHEGVMAKAPGAPYQAGRRGAGWLKVKPVHTLDLVVLAVEWGSGRRRGKLSNIHLGARDPASGKCVMVGKTFKGMTDAMLDWQTARFTELAIGGTDGYVVQLRPEQVVEVAVDGVQGSSRYPGGVALRFARVLRYRDDKSPHDADTIDTVRALY</sequence>
<feature type="binding site" evidence="15">
    <location>
        <position position="233"/>
    </location>
    <ligand>
        <name>ATP</name>
        <dbReference type="ChEBI" id="CHEBI:30616"/>
    </ligand>
</feature>
<dbReference type="Pfam" id="PF04675">
    <property type="entry name" value="DNA_ligase_A_N"/>
    <property type="match status" value="1"/>
</dbReference>
<dbReference type="InterPro" id="IPR000977">
    <property type="entry name" value="DNA_ligase_ATP-dep"/>
</dbReference>
<dbReference type="SUPFAM" id="SSF117018">
    <property type="entry name" value="ATP-dependent DNA ligase DNA-binding domain"/>
    <property type="match status" value="1"/>
</dbReference>
<dbReference type="GO" id="GO:0046872">
    <property type="term" value="F:metal ion binding"/>
    <property type="evidence" value="ECO:0007669"/>
    <property type="project" value="UniProtKB-KW"/>
</dbReference>
<dbReference type="Gene3D" id="1.10.3260.10">
    <property type="entry name" value="DNA ligase, ATP-dependent, N-terminal domain"/>
    <property type="match status" value="1"/>
</dbReference>
<evidence type="ECO:0000256" key="12">
    <source>
        <dbReference type="ARBA" id="ARBA00023306"/>
    </source>
</evidence>
<keyword evidence="12 15" id="KW-0131">Cell cycle</keyword>
<dbReference type="GO" id="GO:0003910">
    <property type="term" value="F:DNA ligase (ATP) activity"/>
    <property type="evidence" value="ECO:0007669"/>
    <property type="project" value="UniProtKB-UniRule"/>
</dbReference>
<feature type="domain" description="ATP-dependent DNA ligase family profile" evidence="18">
    <location>
        <begin position="290"/>
        <end position="414"/>
    </location>
</feature>
<dbReference type="NCBIfam" id="NF002868">
    <property type="entry name" value="PRK03180.1"/>
    <property type="match status" value="1"/>
</dbReference>
<dbReference type="InterPro" id="IPR036599">
    <property type="entry name" value="DNA_ligase_N_sf"/>
</dbReference>
<reference evidence="19 20" key="1">
    <citation type="submission" date="2016-01" db="EMBL/GenBank/DDBJ databases">
        <title>The new phylogeny of the genus Mycobacterium.</title>
        <authorList>
            <person name="Tarcisio F."/>
            <person name="Conor M."/>
            <person name="Antonella G."/>
            <person name="Elisabetta G."/>
            <person name="Giulia F.S."/>
            <person name="Sara T."/>
            <person name="Anna F."/>
            <person name="Clotilde B."/>
            <person name="Roberto B."/>
            <person name="Veronica D.S."/>
            <person name="Fabio R."/>
            <person name="Monica P."/>
            <person name="Olivier J."/>
            <person name="Enrico T."/>
            <person name="Nicola S."/>
        </authorList>
    </citation>
    <scope>NUCLEOTIDE SEQUENCE [LARGE SCALE GENOMIC DNA]</scope>
    <source>
        <strain evidence="19 20">DSM 43505</strain>
    </source>
</reference>
<dbReference type="GO" id="GO:0006310">
    <property type="term" value="P:DNA recombination"/>
    <property type="evidence" value="ECO:0007669"/>
    <property type="project" value="UniProtKB-UniRule"/>
</dbReference>
<evidence type="ECO:0000256" key="11">
    <source>
        <dbReference type="ARBA" id="ARBA00023204"/>
    </source>
</evidence>
<evidence type="ECO:0000256" key="4">
    <source>
        <dbReference type="ARBA" id="ARBA00022705"/>
    </source>
</evidence>
<dbReference type="PANTHER" id="PTHR45674:SF13">
    <property type="entry name" value="DNA LIGASE-RELATED"/>
    <property type="match status" value="1"/>
</dbReference>
<evidence type="ECO:0000256" key="9">
    <source>
        <dbReference type="ARBA" id="ARBA00022842"/>
    </source>
</evidence>
<evidence type="ECO:0000256" key="7">
    <source>
        <dbReference type="ARBA" id="ARBA00022763"/>
    </source>
</evidence>
<dbReference type="CDD" id="cd07901">
    <property type="entry name" value="Adenylation_DNA_ligase_Arch_LigB"/>
    <property type="match status" value="1"/>
</dbReference>
<feature type="binding site" evidence="15">
    <location>
        <position position="302"/>
    </location>
    <ligand>
        <name>ATP</name>
        <dbReference type="ChEBI" id="CHEBI:30616"/>
    </ligand>
</feature>
<keyword evidence="10 15" id="KW-0233">DNA recombination</keyword>
<comment type="caution">
    <text evidence="19">The sequence shown here is derived from an EMBL/GenBank/DDBJ whole genome shotgun (WGS) entry which is preliminary data.</text>
</comment>
<evidence type="ECO:0000256" key="8">
    <source>
        <dbReference type="ARBA" id="ARBA00022840"/>
    </source>
</evidence>
<keyword evidence="3 15" id="KW-0132">Cell division</keyword>
<dbReference type="PROSITE" id="PS50160">
    <property type="entry name" value="DNA_LIGASE_A3"/>
    <property type="match status" value="1"/>
</dbReference>
<comment type="catalytic activity">
    <reaction evidence="13 15 16">
        <text>ATP + (deoxyribonucleotide)n-3'-hydroxyl + 5'-phospho-(deoxyribonucleotide)m = (deoxyribonucleotide)n+m + AMP + diphosphate.</text>
        <dbReference type="EC" id="6.5.1.1"/>
    </reaction>
</comment>
<keyword evidence="7 15" id="KW-0227">DNA damage</keyword>
<evidence type="ECO:0000256" key="17">
    <source>
        <dbReference type="RuleBase" id="RU004196"/>
    </source>
</evidence>
<evidence type="ECO:0000256" key="5">
    <source>
        <dbReference type="ARBA" id="ARBA00022723"/>
    </source>
</evidence>
<dbReference type="STRING" id="1777.AWC07_10020"/>
<evidence type="ECO:0000256" key="1">
    <source>
        <dbReference type="ARBA" id="ARBA00001946"/>
    </source>
</evidence>
<evidence type="ECO:0000256" key="2">
    <source>
        <dbReference type="ARBA" id="ARBA00022598"/>
    </source>
</evidence>
<evidence type="ECO:0000256" key="6">
    <source>
        <dbReference type="ARBA" id="ARBA00022741"/>
    </source>
</evidence>
<evidence type="ECO:0000256" key="15">
    <source>
        <dbReference type="HAMAP-Rule" id="MF_00407"/>
    </source>
</evidence>